<dbReference type="EMBL" id="FUZF01000001">
    <property type="protein sequence ID" value="SKB39718.1"/>
    <property type="molecule type" value="Genomic_DNA"/>
</dbReference>
<keyword evidence="2" id="KW-1185">Reference proteome</keyword>
<proteinExistence type="predicted"/>
<dbReference type="SUPFAM" id="SSF56935">
    <property type="entry name" value="Porins"/>
    <property type="match status" value="1"/>
</dbReference>
<dbReference type="AlphaFoldDB" id="A0A1T5AXI8"/>
<protein>
    <recommendedName>
        <fullName evidence="3">Outer membrane receptor proteins, mostly Fe transport</fullName>
    </recommendedName>
</protein>
<evidence type="ECO:0000313" key="1">
    <source>
        <dbReference type="EMBL" id="SKB39718.1"/>
    </source>
</evidence>
<dbReference type="STRING" id="1513896.SAMN05660841_00271"/>
<evidence type="ECO:0008006" key="3">
    <source>
        <dbReference type="Google" id="ProtNLM"/>
    </source>
</evidence>
<evidence type="ECO:0000313" key="2">
    <source>
        <dbReference type="Proteomes" id="UP000190150"/>
    </source>
</evidence>
<gene>
    <name evidence="1" type="ORF">SAMN05660841_00271</name>
</gene>
<accession>A0A1T5AXI8</accession>
<dbReference type="OrthoDB" id="603275at2"/>
<organism evidence="1 2">
    <name type="scientific">Sphingobacterium nematocida</name>
    <dbReference type="NCBI Taxonomy" id="1513896"/>
    <lineage>
        <taxon>Bacteria</taxon>
        <taxon>Pseudomonadati</taxon>
        <taxon>Bacteroidota</taxon>
        <taxon>Sphingobacteriia</taxon>
        <taxon>Sphingobacteriales</taxon>
        <taxon>Sphingobacteriaceae</taxon>
        <taxon>Sphingobacterium</taxon>
    </lineage>
</organism>
<name>A0A1T5AXI8_9SPHI</name>
<reference evidence="2" key="1">
    <citation type="submission" date="2017-02" db="EMBL/GenBank/DDBJ databases">
        <authorList>
            <person name="Varghese N."/>
            <person name="Submissions S."/>
        </authorList>
    </citation>
    <scope>NUCLEOTIDE SEQUENCE [LARGE SCALE GENOMIC DNA]</scope>
    <source>
        <strain evidence="2">DSM 24091</strain>
    </source>
</reference>
<dbReference type="Proteomes" id="UP000190150">
    <property type="component" value="Unassembled WGS sequence"/>
</dbReference>
<dbReference type="RefSeq" id="WP_079640625.1">
    <property type="nucleotide sequence ID" value="NZ_FUZF01000001.1"/>
</dbReference>
<sequence length="483" mass="56100">MKDNDVGELVFNGLSSLEGTKKKSLLSNQLLRYTQKLSDRTALVSSFRWINQQSPVNYGINEYFYTDLFGQDNIDSVGQHVENNVEYYGAISQFVKRDARGNPFSASIAHESTFRSFNSNFYLIDELEQTHSPDGFSNNLDFNERNTAISAQYTWQSRSWELTPSITARHLSSTINDRISQTKQYRQNQLWSPKATLLWKAHRNGELRSEIAYQMDMSDNALELTPNFVYLGNRTFSEGLKENPMLDAFNFNAVYTLGKMTDKLYTILSTGYSKQLHYIGQRQELTPDYSLIQGVLFKNRNVSYFSAQINYFLTPLKGNLRLTSDGQVAHYQTQIEGHSPSPIRTAQYQLGLEYRSVWDGPVNIFTKLQVNNSSLRNGTTTKFRQSRIQANVNTRLNKNIRASLKNELYLFDENLYNQARHYLFSDFVLQYYFRKNNMHLELMANNIFNVDSFEQISLRESYRSTTSYTLRPRQIMLGINYSF</sequence>